<dbReference type="InterPro" id="IPR012492">
    <property type="entry name" value="RED_C"/>
</dbReference>
<dbReference type="GO" id="GO:0005634">
    <property type="term" value="C:nucleus"/>
    <property type="evidence" value="ECO:0007669"/>
    <property type="project" value="UniProtKB-SubCell"/>
</dbReference>
<feature type="compositionally biased region" description="Basic and acidic residues" evidence="5">
    <location>
        <begin position="517"/>
        <end position="538"/>
    </location>
</feature>
<feature type="domain" description="Protein RED C-terminal" evidence="6">
    <location>
        <begin position="449"/>
        <end position="557"/>
    </location>
</feature>
<evidence type="ECO:0000259" key="6">
    <source>
        <dbReference type="Pfam" id="PF07807"/>
    </source>
</evidence>
<comment type="similarity">
    <text evidence="2">Belongs to the RED family.</text>
</comment>
<proteinExistence type="inferred from homology"/>
<comment type="subcellular location">
    <subcellularLocation>
        <location evidence="1">Nucleus</location>
    </subcellularLocation>
</comment>
<evidence type="ECO:0000256" key="2">
    <source>
        <dbReference type="ARBA" id="ARBA00006660"/>
    </source>
</evidence>
<evidence type="ECO:0000313" key="8">
    <source>
        <dbReference type="Proteomes" id="UP000095287"/>
    </source>
</evidence>
<keyword evidence="3" id="KW-0677">Repeat</keyword>
<protein>
    <submittedName>
        <fullName evidence="9">Protein Red</fullName>
    </submittedName>
</protein>
<feature type="compositionally biased region" description="Low complexity" evidence="5">
    <location>
        <begin position="12"/>
        <end position="26"/>
    </location>
</feature>
<dbReference type="Pfam" id="PF07808">
    <property type="entry name" value="RED_N"/>
    <property type="match status" value="1"/>
</dbReference>
<reference evidence="9" key="1">
    <citation type="submission" date="2016-11" db="UniProtKB">
        <authorList>
            <consortium name="WormBaseParasite"/>
        </authorList>
    </citation>
    <scope>IDENTIFICATION</scope>
</reference>
<dbReference type="AlphaFoldDB" id="A0A1I7ZKK8"/>
<evidence type="ECO:0000256" key="1">
    <source>
        <dbReference type="ARBA" id="ARBA00004123"/>
    </source>
</evidence>
<keyword evidence="8" id="KW-1185">Reference proteome</keyword>
<evidence type="ECO:0000256" key="3">
    <source>
        <dbReference type="ARBA" id="ARBA00022737"/>
    </source>
</evidence>
<evidence type="ECO:0000256" key="5">
    <source>
        <dbReference type="SAM" id="MobiDB-lite"/>
    </source>
</evidence>
<feature type="domain" description="RED-like N-terminal" evidence="7">
    <location>
        <begin position="88"/>
        <end position="318"/>
    </location>
</feature>
<keyword evidence="4" id="KW-0539">Nucleus</keyword>
<feature type="compositionally biased region" description="Basic and acidic residues" evidence="5">
    <location>
        <begin position="370"/>
        <end position="420"/>
    </location>
</feature>
<dbReference type="InterPro" id="IPR012916">
    <property type="entry name" value="RED_N"/>
</dbReference>
<feature type="compositionally biased region" description="Basic and acidic residues" evidence="5">
    <location>
        <begin position="548"/>
        <end position="563"/>
    </location>
</feature>
<organism evidence="8 9">
    <name type="scientific">Steinernema glaseri</name>
    <dbReference type="NCBI Taxonomy" id="37863"/>
    <lineage>
        <taxon>Eukaryota</taxon>
        <taxon>Metazoa</taxon>
        <taxon>Ecdysozoa</taxon>
        <taxon>Nematoda</taxon>
        <taxon>Chromadorea</taxon>
        <taxon>Rhabditida</taxon>
        <taxon>Tylenchina</taxon>
        <taxon>Panagrolaimomorpha</taxon>
        <taxon>Strongyloidoidea</taxon>
        <taxon>Steinernematidae</taxon>
        <taxon>Steinernema</taxon>
    </lineage>
</organism>
<dbReference type="WBParaSite" id="L893_g27239.t1">
    <property type="protein sequence ID" value="L893_g27239.t1"/>
    <property type="gene ID" value="L893_g27239"/>
</dbReference>
<feature type="compositionally biased region" description="Polar residues" evidence="5">
    <location>
        <begin position="41"/>
        <end position="54"/>
    </location>
</feature>
<evidence type="ECO:0000259" key="7">
    <source>
        <dbReference type="Pfam" id="PF07808"/>
    </source>
</evidence>
<feature type="compositionally biased region" description="Basic and acidic residues" evidence="5">
    <location>
        <begin position="83"/>
        <end position="124"/>
    </location>
</feature>
<name>A0A1I7ZKK8_9BILA</name>
<feature type="region of interest" description="Disordered" evidence="5">
    <location>
        <begin position="1"/>
        <end position="130"/>
    </location>
</feature>
<accession>A0A1I7ZKK8</accession>
<dbReference type="Proteomes" id="UP000095287">
    <property type="component" value="Unplaced"/>
</dbReference>
<dbReference type="PANTHER" id="PTHR12765">
    <property type="entry name" value="RED PROTEIN IK FACTOR CYTOKINE IK"/>
    <property type="match status" value="1"/>
</dbReference>
<evidence type="ECO:0000313" key="9">
    <source>
        <dbReference type="WBParaSite" id="L893_g27239.t1"/>
    </source>
</evidence>
<feature type="region of interest" description="Disordered" evidence="5">
    <location>
        <begin position="513"/>
        <end position="563"/>
    </location>
</feature>
<dbReference type="Pfam" id="PF07807">
    <property type="entry name" value="RED_C"/>
    <property type="match status" value="1"/>
</dbReference>
<feature type="region of interest" description="Disordered" evidence="5">
    <location>
        <begin position="346"/>
        <end position="454"/>
    </location>
</feature>
<sequence>MDDEWNQFVNETGSSSTAGSAAAKSTAHLRNEDFRKLLGSVRQQSHNATPATHSFTHRHHANNDSKKTSSISAKKDRQKRYREKQQERKEKESMKEEYDDSHLTDILKNYRDRAAERRKGEVSDGRGTSDSLLASINGGYHAVPGDPREAADAALRRQQAIEESKYLGGDIEHTHLVKGLDYSLLNKVRSEISKKGDLIGEDDDIEAAVEAQHEEKPKTAVEKPGEHIPESRMVRNLQQFLQKPGWPKRNELFAKGRMAYIVELEDEDVELPTTLVRSVQDCPVDQTPENVNANNMLIQKLTQVLSYLRADNTKKKKKAETNMTEEERTVYAKADIFEDAGEYVPAKTTKSSGCEIKEKPSSYFSGPSSSREREKGRDRDHKERQRDRDRERDKDHDKERSRHHDKDRERPRDRDSEKRQKTSFGIPTSTSDKEKPKRRRPDSDDDDAYAELFPSGISLLEAGYESDEDADFSKMDMGNKKGPVKRWDFETQEEYEKYLNSQEALPKAAFQYGVKTNDGRKTRKHNTEQEKQKFDREYNQLMKHMEKRKTDGVDGESAKRIRY</sequence>
<dbReference type="InterPro" id="IPR039896">
    <property type="entry name" value="Red-like"/>
</dbReference>
<evidence type="ECO:0000256" key="4">
    <source>
        <dbReference type="ARBA" id="ARBA00023242"/>
    </source>
</evidence>